<dbReference type="AlphaFoldDB" id="A0A1D6K7T2"/>
<evidence type="ECO:0000313" key="1">
    <source>
        <dbReference type="EMBL" id="ONL99608.1"/>
    </source>
</evidence>
<organism evidence="1">
    <name type="scientific">Zea mays</name>
    <name type="common">Maize</name>
    <dbReference type="NCBI Taxonomy" id="4577"/>
    <lineage>
        <taxon>Eukaryota</taxon>
        <taxon>Viridiplantae</taxon>
        <taxon>Streptophyta</taxon>
        <taxon>Embryophyta</taxon>
        <taxon>Tracheophyta</taxon>
        <taxon>Spermatophyta</taxon>
        <taxon>Magnoliopsida</taxon>
        <taxon>Liliopsida</taxon>
        <taxon>Poales</taxon>
        <taxon>Poaceae</taxon>
        <taxon>PACMAD clade</taxon>
        <taxon>Panicoideae</taxon>
        <taxon>Andropogonodae</taxon>
        <taxon>Andropogoneae</taxon>
        <taxon>Tripsacinae</taxon>
        <taxon>Zea</taxon>
    </lineage>
</organism>
<sequence>MLHTSSRSAHFMSHTIAVPHLRLYMMNQLCLHYLLHVVSVTHFY</sequence>
<reference evidence="1" key="1">
    <citation type="submission" date="2015-12" db="EMBL/GenBank/DDBJ databases">
        <title>Update maize B73 reference genome by single molecule sequencing technologies.</title>
        <authorList>
            <consortium name="Maize Genome Sequencing Project"/>
            <person name="Ware D."/>
        </authorList>
    </citation>
    <scope>NUCLEOTIDE SEQUENCE [LARGE SCALE GENOMIC DNA]</scope>
    <source>
        <tissue evidence="1">Seedling</tissue>
    </source>
</reference>
<protein>
    <submittedName>
        <fullName evidence="1">Uncharacterized protein</fullName>
    </submittedName>
</protein>
<name>A0A1D6K7T2_MAIZE</name>
<proteinExistence type="predicted"/>
<dbReference type="EMBL" id="CM007647">
    <property type="protein sequence ID" value="ONL99608.1"/>
    <property type="molecule type" value="Genomic_DNA"/>
</dbReference>
<dbReference type="InParanoid" id="A0A1D6K7T2"/>
<accession>A0A1D6K7T2</accession>
<gene>
    <name evidence="1" type="ORF">ZEAMMB73_Zm00001d029787</name>
</gene>